<dbReference type="CDD" id="cd02209">
    <property type="entry name" value="cupin_XRE_C"/>
    <property type="match status" value="1"/>
</dbReference>
<reference evidence="5" key="1">
    <citation type="submission" date="2020-06" db="EMBL/GenBank/DDBJ databases">
        <title>Paenibacillus sp. nov., isolated from soil.</title>
        <authorList>
            <person name="Seo Y.L."/>
        </authorList>
    </citation>
    <scope>NUCLEOTIDE SEQUENCE [LARGE SCALE GENOMIC DNA]</scope>
    <source>
        <strain evidence="5">JW14</strain>
    </source>
</reference>
<proteinExistence type="predicted"/>
<evidence type="ECO:0000313" key="6">
    <source>
        <dbReference type="Proteomes" id="UP000564806"/>
    </source>
</evidence>
<keyword evidence="1" id="KW-0805">Transcription regulation</keyword>
<dbReference type="PANTHER" id="PTHR46797">
    <property type="entry name" value="HTH-TYPE TRANSCRIPTIONAL REGULATOR"/>
    <property type="match status" value="1"/>
</dbReference>
<dbReference type="Pfam" id="PF01381">
    <property type="entry name" value="HTH_3"/>
    <property type="match status" value="1"/>
</dbReference>
<evidence type="ECO:0000256" key="3">
    <source>
        <dbReference type="ARBA" id="ARBA00023163"/>
    </source>
</evidence>
<dbReference type="PROSITE" id="PS50943">
    <property type="entry name" value="HTH_CROC1"/>
    <property type="match status" value="1"/>
</dbReference>
<evidence type="ECO:0000256" key="1">
    <source>
        <dbReference type="ARBA" id="ARBA00023015"/>
    </source>
</evidence>
<dbReference type="Proteomes" id="UP000564806">
    <property type="component" value="Unassembled WGS sequence"/>
</dbReference>
<dbReference type="GO" id="GO:0003700">
    <property type="term" value="F:DNA-binding transcription factor activity"/>
    <property type="evidence" value="ECO:0007669"/>
    <property type="project" value="TreeGrafter"/>
</dbReference>
<dbReference type="EMBL" id="JABWCS010000214">
    <property type="protein sequence ID" value="NUU62309.1"/>
    <property type="molecule type" value="Genomic_DNA"/>
</dbReference>
<dbReference type="InterPro" id="IPR013096">
    <property type="entry name" value="Cupin_2"/>
</dbReference>
<dbReference type="InterPro" id="IPR050807">
    <property type="entry name" value="TransReg_Diox_bact_type"/>
</dbReference>
<keyword evidence="2" id="KW-0238">DNA-binding</keyword>
<dbReference type="AlphaFoldDB" id="A0A850ERE1"/>
<keyword evidence="3" id="KW-0804">Transcription</keyword>
<keyword evidence="6" id="KW-1185">Reference proteome</keyword>
<dbReference type="GO" id="GO:0003677">
    <property type="term" value="F:DNA binding"/>
    <property type="evidence" value="ECO:0007669"/>
    <property type="project" value="UniProtKB-KW"/>
</dbReference>
<dbReference type="InterPro" id="IPR014710">
    <property type="entry name" value="RmlC-like_jellyroll"/>
</dbReference>
<dbReference type="SMART" id="SM00530">
    <property type="entry name" value="HTH_XRE"/>
    <property type="match status" value="1"/>
</dbReference>
<gene>
    <name evidence="5" type="ORF">HPT30_18345</name>
</gene>
<evidence type="ECO:0000313" key="5">
    <source>
        <dbReference type="EMBL" id="NUU62309.1"/>
    </source>
</evidence>
<dbReference type="GO" id="GO:0005829">
    <property type="term" value="C:cytosol"/>
    <property type="evidence" value="ECO:0007669"/>
    <property type="project" value="TreeGrafter"/>
</dbReference>
<dbReference type="Gene3D" id="2.60.120.10">
    <property type="entry name" value="Jelly Rolls"/>
    <property type="match status" value="1"/>
</dbReference>
<dbReference type="RefSeq" id="WP_175372803.1">
    <property type="nucleotide sequence ID" value="NZ_JABWCS010000214.1"/>
</dbReference>
<feature type="domain" description="HTH cro/C1-type" evidence="4">
    <location>
        <begin position="28"/>
        <end position="82"/>
    </location>
</feature>
<dbReference type="InterPro" id="IPR010982">
    <property type="entry name" value="Lambda_DNA-bd_dom_sf"/>
</dbReference>
<protein>
    <submittedName>
        <fullName evidence="5">Helix-turn-helix transcriptional regulator</fullName>
    </submittedName>
</protein>
<dbReference type="CDD" id="cd00093">
    <property type="entry name" value="HTH_XRE"/>
    <property type="match status" value="1"/>
</dbReference>
<evidence type="ECO:0000256" key="2">
    <source>
        <dbReference type="ARBA" id="ARBA00023125"/>
    </source>
</evidence>
<name>A0A850ERE1_9BACL</name>
<sequence>MNDITTGTVKEEKIIHPNNINISISKNVSRIRKERKLSLDQTAELTGVSKAMLGQIERGETNPTVTTLWKIANGLHVSFSSLIKEEAPLVTVVSKKNAITEDDGNYRVHSLFPFDSKKQFEIYSIELEPGCSHESEAHYDGVEEYVLVSEGVLELSMEREQYIIEPEMSVMFQANRPHTYRNVGTSTVKFFNIIHYPN</sequence>
<dbReference type="PANTHER" id="PTHR46797:SF23">
    <property type="entry name" value="HTH-TYPE TRANSCRIPTIONAL REGULATOR SUTR"/>
    <property type="match status" value="1"/>
</dbReference>
<dbReference type="InterPro" id="IPR011051">
    <property type="entry name" value="RmlC_Cupin_sf"/>
</dbReference>
<dbReference type="Pfam" id="PF07883">
    <property type="entry name" value="Cupin_2"/>
    <property type="match status" value="1"/>
</dbReference>
<dbReference type="SUPFAM" id="SSF47413">
    <property type="entry name" value="lambda repressor-like DNA-binding domains"/>
    <property type="match status" value="1"/>
</dbReference>
<comment type="caution">
    <text evidence="5">The sequence shown here is derived from an EMBL/GenBank/DDBJ whole genome shotgun (WGS) entry which is preliminary data.</text>
</comment>
<evidence type="ECO:0000259" key="4">
    <source>
        <dbReference type="PROSITE" id="PS50943"/>
    </source>
</evidence>
<accession>A0A850ERE1</accession>
<dbReference type="Gene3D" id="1.10.260.40">
    <property type="entry name" value="lambda repressor-like DNA-binding domains"/>
    <property type="match status" value="1"/>
</dbReference>
<organism evidence="5 6">
    <name type="scientific">Paenibacillus agri</name>
    <dbReference type="NCBI Taxonomy" id="2744309"/>
    <lineage>
        <taxon>Bacteria</taxon>
        <taxon>Bacillati</taxon>
        <taxon>Bacillota</taxon>
        <taxon>Bacilli</taxon>
        <taxon>Bacillales</taxon>
        <taxon>Paenibacillaceae</taxon>
        <taxon>Paenibacillus</taxon>
    </lineage>
</organism>
<dbReference type="SUPFAM" id="SSF51182">
    <property type="entry name" value="RmlC-like cupins"/>
    <property type="match status" value="1"/>
</dbReference>
<dbReference type="InterPro" id="IPR001387">
    <property type="entry name" value="Cro/C1-type_HTH"/>
</dbReference>